<evidence type="ECO:0000256" key="6">
    <source>
        <dbReference type="ARBA" id="ARBA00022842"/>
    </source>
</evidence>
<feature type="binding site" evidence="8">
    <location>
        <position position="7"/>
    </location>
    <ligand>
        <name>Mg(2+)</name>
        <dbReference type="ChEBI" id="CHEBI:18420"/>
    </ligand>
</feature>
<dbReference type="Gene3D" id="3.40.50.1010">
    <property type="entry name" value="5'-nuclease"/>
    <property type="match status" value="1"/>
</dbReference>
<dbReference type="InterPro" id="IPR022907">
    <property type="entry name" value="VapC_family"/>
</dbReference>
<reference evidence="11" key="1">
    <citation type="journal article" date="2008" name="PLoS ONE">
        <title>Survival in nuclear waste, extreme resistance, and potential applications gleaned from the genome sequence of Kineococcus radiotolerans SRS30216.</title>
        <authorList>
            <person name="Bagwell C.E."/>
            <person name="Bhat S."/>
            <person name="Hawkins G.M."/>
            <person name="Smith B.W."/>
            <person name="Biswas T."/>
            <person name="Hoover T.R."/>
            <person name="Saunders E."/>
            <person name="Han C.S."/>
            <person name="Tsodikov O.V."/>
            <person name="Shimkets L.J."/>
        </authorList>
    </citation>
    <scope>NUCLEOTIDE SEQUENCE [LARGE SCALE GENOMIC DNA]</scope>
    <source>
        <strain evidence="11">ATCC BAA-149 / DSM 14245 / SRS30216</strain>
    </source>
</reference>
<comment type="cofactor">
    <cofactor evidence="1 8">
        <name>Mg(2+)</name>
        <dbReference type="ChEBI" id="CHEBI:18420"/>
    </cofactor>
</comment>
<evidence type="ECO:0000256" key="8">
    <source>
        <dbReference type="HAMAP-Rule" id="MF_00265"/>
    </source>
</evidence>
<dbReference type="RefSeq" id="WP_012085843.1">
    <property type="nucleotide sequence ID" value="NC_009664.2"/>
</dbReference>
<dbReference type="PANTHER" id="PTHR33653:SF1">
    <property type="entry name" value="RIBONUCLEASE VAPC2"/>
    <property type="match status" value="1"/>
</dbReference>
<dbReference type="EMBL" id="CP000750">
    <property type="protein sequence ID" value="ABS05855.1"/>
    <property type="molecule type" value="Genomic_DNA"/>
</dbReference>
<keyword evidence="5 8" id="KW-0378">Hydrolase</keyword>
<dbReference type="Proteomes" id="UP000001116">
    <property type="component" value="Chromosome"/>
</dbReference>
<evidence type="ECO:0000256" key="1">
    <source>
        <dbReference type="ARBA" id="ARBA00001946"/>
    </source>
</evidence>
<keyword evidence="4 8" id="KW-0479">Metal-binding</keyword>
<keyword evidence="8" id="KW-0800">Toxin</keyword>
<dbReference type="STRING" id="266940.Krad_4396"/>
<keyword evidence="2 8" id="KW-1277">Toxin-antitoxin system</keyword>
<evidence type="ECO:0000256" key="2">
    <source>
        <dbReference type="ARBA" id="ARBA00022649"/>
    </source>
</evidence>
<dbReference type="KEGG" id="kra:Krad_4396"/>
<dbReference type="PANTHER" id="PTHR33653">
    <property type="entry name" value="RIBONUCLEASE VAPC2"/>
    <property type="match status" value="1"/>
</dbReference>
<dbReference type="InterPro" id="IPR050556">
    <property type="entry name" value="Type_II_TA_system_RNase"/>
</dbReference>
<evidence type="ECO:0000259" key="9">
    <source>
        <dbReference type="Pfam" id="PF01850"/>
    </source>
</evidence>
<dbReference type="HAMAP" id="MF_00265">
    <property type="entry name" value="VapC_Nob1"/>
    <property type="match status" value="1"/>
</dbReference>
<evidence type="ECO:0000256" key="7">
    <source>
        <dbReference type="ARBA" id="ARBA00038093"/>
    </source>
</evidence>
<dbReference type="GO" id="GO:0004540">
    <property type="term" value="F:RNA nuclease activity"/>
    <property type="evidence" value="ECO:0007669"/>
    <property type="project" value="InterPro"/>
</dbReference>
<evidence type="ECO:0000256" key="4">
    <source>
        <dbReference type="ARBA" id="ARBA00022723"/>
    </source>
</evidence>
<dbReference type="GO" id="GO:0016787">
    <property type="term" value="F:hydrolase activity"/>
    <property type="evidence" value="ECO:0007669"/>
    <property type="project" value="UniProtKB-KW"/>
</dbReference>
<dbReference type="InterPro" id="IPR002716">
    <property type="entry name" value="PIN_dom"/>
</dbReference>
<name>A6WGB6_KINRD</name>
<keyword evidence="6 8" id="KW-0460">Magnesium</keyword>
<dbReference type="HOGENOM" id="CLU_118482_6_1_11"/>
<comment type="similarity">
    <text evidence="7 8">Belongs to the PINc/VapC protein family.</text>
</comment>
<organism evidence="10 11">
    <name type="scientific">Kineococcus radiotolerans (strain ATCC BAA-149 / DSM 14245 / SRS30216)</name>
    <dbReference type="NCBI Taxonomy" id="266940"/>
    <lineage>
        <taxon>Bacteria</taxon>
        <taxon>Bacillati</taxon>
        <taxon>Actinomycetota</taxon>
        <taxon>Actinomycetes</taxon>
        <taxon>Kineosporiales</taxon>
        <taxon>Kineosporiaceae</taxon>
        <taxon>Kineococcus</taxon>
    </lineage>
</organism>
<evidence type="ECO:0000313" key="10">
    <source>
        <dbReference type="EMBL" id="ABS05855.1"/>
    </source>
</evidence>
<accession>A6WGB6</accession>
<evidence type="ECO:0000256" key="5">
    <source>
        <dbReference type="ARBA" id="ARBA00022801"/>
    </source>
</evidence>
<dbReference type="Pfam" id="PF01850">
    <property type="entry name" value="PIN"/>
    <property type="match status" value="1"/>
</dbReference>
<protein>
    <recommendedName>
        <fullName evidence="8">Ribonuclease VapC</fullName>
        <shortName evidence="8">RNase VapC</shortName>
        <ecNumber evidence="8">3.1.-.-</ecNumber>
    </recommendedName>
    <alternativeName>
        <fullName evidence="8">Toxin VapC</fullName>
    </alternativeName>
</protein>
<feature type="domain" description="PIN" evidence="9">
    <location>
        <begin position="12"/>
        <end position="110"/>
    </location>
</feature>
<gene>
    <name evidence="8" type="primary">vapC</name>
    <name evidence="10" type="ordered locus">Krad_4396</name>
</gene>
<keyword evidence="11" id="KW-1185">Reference proteome</keyword>
<keyword evidence="3 8" id="KW-0540">Nuclease</keyword>
<comment type="function">
    <text evidence="8">Toxic component of a toxin-antitoxin (TA) system. An RNase.</text>
</comment>
<dbReference type="GO" id="GO:0090729">
    <property type="term" value="F:toxin activity"/>
    <property type="evidence" value="ECO:0007669"/>
    <property type="project" value="UniProtKB-KW"/>
</dbReference>
<evidence type="ECO:0000313" key="11">
    <source>
        <dbReference type="Proteomes" id="UP000001116"/>
    </source>
</evidence>
<dbReference type="EC" id="3.1.-.-" evidence="8"/>
<dbReference type="InterPro" id="IPR029060">
    <property type="entry name" value="PIN-like_dom_sf"/>
</dbReference>
<proteinExistence type="inferred from homology"/>
<sequence length="125" mass="13524">MTTYLVDTNALIDGVWPDGEVAVSVLTFAELLTGVHAAPEGPVRTVRRVRFERLRSAFDPLPVTASVLGAYADIDAAEVAAGRKPRRRRVDLLIAATARAHDLTVWTSNLDDYAAIRDLVAVEGP</sequence>
<dbReference type="GO" id="GO:0000287">
    <property type="term" value="F:magnesium ion binding"/>
    <property type="evidence" value="ECO:0007669"/>
    <property type="project" value="UniProtKB-UniRule"/>
</dbReference>
<dbReference type="eggNOG" id="COG1487">
    <property type="taxonomic scope" value="Bacteria"/>
</dbReference>
<dbReference type="AlphaFoldDB" id="A6WGB6"/>
<dbReference type="SUPFAM" id="SSF88723">
    <property type="entry name" value="PIN domain-like"/>
    <property type="match status" value="1"/>
</dbReference>
<feature type="binding site" evidence="8">
    <location>
        <position position="91"/>
    </location>
    <ligand>
        <name>Mg(2+)</name>
        <dbReference type="ChEBI" id="CHEBI:18420"/>
    </ligand>
</feature>
<evidence type="ECO:0000256" key="3">
    <source>
        <dbReference type="ARBA" id="ARBA00022722"/>
    </source>
</evidence>